<dbReference type="Proteomes" id="UP000285288">
    <property type="component" value="Unassembled WGS sequence"/>
</dbReference>
<name>A0A413U9Y8_9FIRM</name>
<organism evidence="1 2">
    <name type="scientific">Holdemanella biformis</name>
    <dbReference type="NCBI Taxonomy" id="1735"/>
    <lineage>
        <taxon>Bacteria</taxon>
        <taxon>Bacillati</taxon>
        <taxon>Bacillota</taxon>
        <taxon>Erysipelotrichia</taxon>
        <taxon>Erysipelotrichales</taxon>
        <taxon>Erysipelotrichaceae</taxon>
        <taxon>Holdemanella</taxon>
    </lineage>
</organism>
<evidence type="ECO:0000313" key="1">
    <source>
        <dbReference type="EMBL" id="RHB00520.1"/>
    </source>
</evidence>
<accession>A0A413U9Y8</accession>
<gene>
    <name evidence="1" type="ORF">DW907_11175</name>
</gene>
<evidence type="ECO:0000313" key="2">
    <source>
        <dbReference type="Proteomes" id="UP000285288"/>
    </source>
</evidence>
<dbReference type="AlphaFoldDB" id="A0A413U9Y8"/>
<dbReference type="EMBL" id="QSGD01000065">
    <property type="protein sequence ID" value="RHB00520.1"/>
    <property type="molecule type" value="Genomic_DNA"/>
</dbReference>
<sequence>MKRLMNAFIVYGVLGLIGGVFYCEFTKLNGFTSFTTLSVFHTHYLMLGVFHGGGATQSMKIEPPNPFGQSHAIHCSEPLNPRREPLQFMKLLSFFI</sequence>
<dbReference type="Pfam" id="PF11070">
    <property type="entry name" value="DUF2871"/>
    <property type="match status" value="1"/>
</dbReference>
<dbReference type="RefSeq" id="WP_118012259.1">
    <property type="nucleotide sequence ID" value="NZ_QSGD01000065.1"/>
</dbReference>
<comment type="caution">
    <text evidence="1">The sequence shown here is derived from an EMBL/GenBank/DDBJ whole genome shotgun (WGS) entry which is preliminary data.</text>
</comment>
<protein>
    <submittedName>
        <fullName evidence="1">DUF2871 family protein</fullName>
    </submittedName>
</protein>
<proteinExistence type="predicted"/>
<reference evidence="1 2" key="1">
    <citation type="submission" date="2018-08" db="EMBL/GenBank/DDBJ databases">
        <title>A genome reference for cultivated species of the human gut microbiota.</title>
        <authorList>
            <person name="Zou Y."/>
            <person name="Xue W."/>
            <person name="Luo G."/>
        </authorList>
    </citation>
    <scope>NUCLEOTIDE SEQUENCE [LARGE SCALE GENOMIC DNA]</scope>
    <source>
        <strain evidence="1 2">AM42-13AC</strain>
    </source>
</reference>
<dbReference type="InterPro" id="IPR021299">
    <property type="entry name" value="DUF2871"/>
</dbReference>